<feature type="region of interest" description="Disordered" evidence="4">
    <location>
        <begin position="96"/>
        <end position="118"/>
    </location>
</feature>
<feature type="compositionally biased region" description="Polar residues" evidence="4">
    <location>
        <begin position="99"/>
        <end position="109"/>
    </location>
</feature>
<sequence>MSEENSFYDRSTDDPHSNGYSRGYHRDQGRYNSYNHRNDYYNNDYYYNNNGRSNSAHHFYGQRYNYNNYNNYNHSYNRRESEGYRGRYGARYKPYPQETVRSGNSTPVQAQPEAVPVRSSPIPKRVDMAESCFYYLTDLDKSTDDPVELQKIRETLREGEQLDRELETHNLKLLKTELELGLLTTQCERDALNVQSTQEKLDSLLMQT</sequence>
<dbReference type="KEGG" id="tdl:TDEL_0B01270"/>
<evidence type="ECO:0000256" key="4">
    <source>
        <dbReference type="SAM" id="MobiDB-lite"/>
    </source>
</evidence>
<evidence type="ECO:0000256" key="2">
    <source>
        <dbReference type="ARBA" id="ARBA00022853"/>
    </source>
</evidence>
<dbReference type="CDD" id="cd22897">
    <property type="entry name" value="Lge1"/>
    <property type="match status" value="1"/>
</dbReference>
<dbReference type="STRING" id="1076872.G8ZNR2"/>
<evidence type="ECO:0000313" key="7">
    <source>
        <dbReference type="Proteomes" id="UP000005627"/>
    </source>
</evidence>
<dbReference type="GeneID" id="11504098"/>
<reference evidence="6 7" key="1">
    <citation type="journal article" date="2011" name="Proc. Natl. Acad. Sci. U.S.A.">
        <title>Evolutionary erosion of yeast sex chromosomes by mating-type switching accidents.</title>
        <authorList>
            <person name="Gordon J.L."/>
            <person name="Armisen D."/>
            <person name="Proux-Wera E."/>
            <person name="Oheigeartaigh S.S."/>
            <person name="Byrne K.P."/>
            <person name="Wolfe K.H."/>
        </authorList>
    </citation>
    <scope>NUCLEOTIDE SEQUENCE [LARGE SCALE GENOMIC DNA]</scope>
    <source>
        <strain evidence="7">ATCC 10662 / CBS 1146 / NBRC 0425 / NCYC 2629 / NRRL Y-866</strain>
    </source>
</reference>
<comment type="subcellular location">
    <subcellularLocation>
        <location evidence="1">Nucleus</location>
    </subcellularLocation>
</comment>
<evidence type="ECO:0000259" key="5">
    <source>
        <dbReference type="Pfam" id="PF11488"/>
    </source>
</evidence>
<dbReference type="OrthoDB" id="4070541at2759"/>
<evidence type="ECO:0000256" key="1">
    <source>
        <dbReference type="ARBA" id="ARBA00004123"/>
    </source>
</evidence>
<feature type="domain" description="Transcription regulator LGE1 helical region" evidence="5">
    <location>
        <begin position="131"/>
        <end position="205"/>
    </location>
</feature>
<evidence type="ECO:0000256" key="3">
    <source>
        <dbReference type="ARBA" id="ARBA00023242"/>
    </source>
</evidence>
<accession>G8ZNR2</accession>
<dbReference type="GO" id="GO:0006325">
    <property type="term" value="P:chromatin organization"/>
    <property type="evidence" value="ECO:0007669"/>
    <property type="project" value="UniProtKB-KW"/>
</dbReference>
<dbReference type="EMBL" id="HE616743">
    <property type="protein sequence ID" value="CCE90256.1"/>
    <property type="molecule type" value="Genomic_DNA"/>
</dbReference>
<feature type="region of interest" description="Disordered" evidence="4">
    <location>
        <begin position="1"/>
        <end position="37"/>
    </location>
</feature>
<dbReference type="GO" id="GO:0005634">
    <property type="term" value="C:nucleus"/>
    <property type="evidence" value="ECO:0007669"/>
    <property type="project" value="UniProtKB-SubCell"/>
</dbReference>
<name>G8ZNR2_TORDE</name>
<gene>
    <name evidence="6" type="primary">TDEL0B01270</name>
    <name evidence="6" type="ORF">TDEL_0B01270</name>
</gene>
<keyword evidence="2" id="KW-0156">Chromatin regulator</keyword>
<organism evidence="6 7">
    <name type="scientific">Torulaspora delbrueckii</name>
    <name type="common">Yeast</name>
    <name type="synonym">Candida colliculosa</name>
    <dbReference type="NCBI Taxonomy" id="4950"/>
    <lineage>
        <taxon>Eukaryota</taxon>
        <taxon>Fungi</taxon>
        <taxon>Dikarya</taxon>
        <taxon>Ascomycota</taxon>
        <taxon>Saccharomycotina</taxon>
        <taxon>Saccharomycetes</taxon>
        <taxon>Saccharomycetales</taxon>
        <taxon>Saccharomycetaceae</taxon>
        <taxon>Torulaspora</taxon>
    </lineage>
</organism>
<dbReference type="AlphaFoldDB" id="G8ZNR2"/>
<dbReference type="eggNOG" id="ENOG502SA4A">
    <property type="taxonomic scope" value="Eukaryota"/>
</dbReference>
<dbReference type="Pfam" id="PF11488">
    <property type="entry name" value="Lge1"/>
    <property type="match status" value="1"/>
</dbReference>
<dbReference type="Proteomes" id="UP000005627">
    <property type="component" value="Chromosome 2"/>
</dbReference>
<dbReference type="InterPro" id="IPR021581">
    <property type="entry name" value="Tscrpt_reg_Lge1"/>
</dbReference>
<dbReference type="HOGENOM" id="CLU_1321715_0_0_1"/>
<keyword evidence="3" id="KW-0539">Nucleus</keyword>
<dbReference type="InParanoid" id="G8ZNR2"/>
<evidence type="ECO:0000313" key="6">
    <source>
        <dbReference type="EMBL" id="CCE90256.1"/>
    </source>
</evidence>
<protein>
    <recommendedName>
        <fullName evidence="5">Transcription regulator LGE1 helical region domain-containing protein</fullName>
    </recommendedName>
</protein>
<keyword evidence="7" id="KW-1185">Reference proteome</keyword>
<proteinExistence type="predicted"/>
<dbReference type="RefSeq" id="XP_003679467.1">
    <property type="nucleotide sequence ID" value="XM_003679419.1"/>
</dbReference>